<dbReference type="Pfam" id="PF00994">
    <property type="entry name" value="MoCF_biosynth"/>
    <property type="match status" value="1"/>
</dbReference>
<comment type="pathway">
    <text evidence="2 6">Cofactor biosynthesis; molybdopterin biosynthesis.</text>
</comment>
<evidence type="ECO:0000256" key="3">
    <source>
        <dbReference type="ARBA" id="ARBA00010763"/>
    </source>
</evidence>
<evidence type="ECO:0000259" key="7">
    <source>
        <dbReference type="SMART" id="SM00852"/>
    </source>
</evidence>
<keyword evidence="6" id="KW-0479">Metal-binding</keyword>
<evidence type="ECO:0000256" key="1">
    <source>
        <dbReference type="ARBA" id="ARBA00002901"/>
    </source>
</evidence>
<keyword evidence="4 6" id="KW-0501">Molybdenum cofactor biosynthesis</keyword>
<dbReference type="PANTHER" id="PTHR10192">
    <property type="entry name" value="MOLYBDOPTERIN BIOSYNTHESIS PROTEIN"/>
    <property type="match status" value="1"/>
</dbReference>
<dbReference type="InterPro" id="IPR038987">
    <property type="entry name" value="MoeA-like"/>
</dbReference>
<dbReference type="SUPFAM" id="SSF53218">
    <property type="entry name" value="Molybdenum cofactor biosynthesis proteins"/>
    <property type="match status" value="1"/>
</dbReference>
<comment type="catalytic activity">
    <reaction evidence="5">
        <text>adenylyl-molybdopterin + molybdate = Mo-molybdopterin + AMP + H(+)</text>
        <dbReference type="Rhea" id="RHEA:35047"/>
        <dbReference type="ChEBI" id="CHEBI:15378"/>
        <dbReference type="ChEBI" id="CHEBI:36264"/>
        <dbReference type="ChEBI" id="CHEBI:62727"/>
        <dbReference type="ChEBI" id="CHEBI:71302"/>
        <dbReference type="ChEBI" id="CHEBI:456215"/>
        <dbReference type="EC" id="2.10.1.1"/>
    </reaction>
</comment>
<dbReference type="Gene3D" id="3.40.980.10">
    <property type="entry name" value="MoaB/Mog-like domain"/>
    <property type="match status" value="1"/>
</dbReference>
<dbReference type="InterPro" id="IPR008284">
    <property type="entry name" value="MoCF_biosynth_CS"/>
</dbReference>
<gene>
    <name evidence="8" type="ORF">G9Q97_11375</name>
</gene>
<accession>A0ABX0HAQ9</accession>
<name>A0ABX0HAQ9_9BACT</name>
<dbReference type="Pfam" id="PF03453">
    <property type="entry name" value="MoeA_N"/>
    <property type="match status" value="1"/>
</dbReference>
<dbReference type="Gene3D" id="3.90.105.10">
    <property type="entry name" value="Molybdopterin biosynthesis moea protein, domain 2"/>
    <property type="match status" value="1"/>
</dbReference>
<organism evidence="8 9">
    <name type="scientific">Cyclobacterium plantarum</name>
    <dbReference type="NCBI Taxonomy" id="2716263"/>
    <lineage>
        <taxon>Bacteria</taxon>
        <taxon>Pseudomonadati</taxon>
        <taxon>Bacteroidota</taxon>
        <taxon>Cytophagia</taxon>
        <taxon>Cytophagales</taxon>
        <taxon>Cyclobacteriaceae</taxon>
        <taxon>Cyclobacterium</taxon>
    </lineage>
</organism>
<evidence type="ECO:0000313" key="9">
    <source>
        <dbReference type="Proteomes" id="UP000649799"/>
    </source>
</evidence>
<feature type="domain" description="MoaB/Mog" evidence="7">
    <location>
        <begin position="175"/>
        <end position="313"/>
    </location>
</feature>
<dbReference type="PANTHER" id="PTHR10192:SF5">
    <property type="entry name" value="GEPHYRIN"/>
    <property type="match status" value="1"/>
</dbReference>
<proteinExistence type="inferred from homology"/>
<dbReference type="Gene3D" id="2.40.340.10">
    <property type="entry name" value="MoeA, C-terminal, domain IV"/>
    <property type="match status" value="1"/>
</dbReference>
<dbReference type="Gene3D" id="2.170.190.11">
    <property type="entry name" value="Molybdopterin biosynthesis moea protein, domain 3"/>
    <property type="match status" value="1"/>
</dbReference>
<protein>
    <recommendedName>
        <fullName evidence="6">Molybdopterin molybdenumtransferase</fullName>
        <ecNumber evidence="6">2.10.1.1</ecNumber>
    </recommendedName>
</protein>
<dbReference type="InterPro" id="IPR005110">
    <property type="entry name" value="MoeA_linker/N"/>
</dbReference>
<comment type="cofactor">
    <cofactor evidence="6">
        <name>Mg(2+)</name>
        <dbReference type="ChEBI" id="CHEBI:18420"/>
    </cofactor>
</comment>
<dbReference type="InterPro" id="IPR005111">
    <property type="entry name" value="MoeA_C_domain_IV"/>
</dbReference>
<keyword evidence="6" id="KW-0808">Transferase</keyword>
<comment type="caution">
    <text evidence="8">The sequence shown here is derived from an EMBL/GenBank/DDBJ whole genome shotgun (WGS) entry which is preliminary data.</text>
</comment>
<keyword evidence="6" id="KW-0460">Magnesium</keyword>
<dbReference type="EMBL" id="JAANYN010000004">
    <property type="protein sequence ID" value="NHE57409.1"/>
    <property type="molecule type" value="Genomic_DNA"/>
</dbReference>
<keyword evidence="9" id="KW-1185">Reference proteome</keyword>
<dbReference type="CDD" id="cd00887">
    <property type="entry name" value="MoeA"/>
    <property type="match status" value="1"/>
</dbReference>
<evidence type="ECO:0000313" key="8">
    <source>
        <dbReference type="EMBL" id="NHE57409.1"/>
    </source>
</evidence>
<comment type="similarity">
    <text evidence="3 6">Belongs to the MoeA family.</text>
</comment>
<dbReference type="PROSITE" id="PS01079">
    <property type="entry name" value="MOCF_BIOSYNTHESIS_2"/>
    <property type="match status" value="1"/>
</dbReference>
<keyword evidence="6" id="KW-0500">Molybdenum</keyword>
<reference evidence="8 9" key="1">
    <citation type="submission" date="2020-03" db="EMBL/GenBank/DDBJ databases">
        <title>Cyclobacterium plantarum sp. nov., a marine bacterium isolated from a coastal-marine wetland.</title>
        <authorList>
            <person name="Sanchez-Porro C."/>
            <person name="Ventosa A."/>
            <person name="Amoozegar M."/>
        </authorList>
    </citation>
    <scope>NUCLEOTIDE SEQUENCE [LARGE SCALE GENOMIC DNA]</scope>
    <source>
        <strain evidence="8 9">GBPx2</strain>
    </source>
</reference>
<dbReference type="RefSeq" id="WP_166146894.1">
    <property type="nucleotide sequence ID" value="NZ_JAANYN010000004.1"/>
</dbReference>
<dbReference type="NCBIfam" id="TIGR00177">
    <property type="entry name" value="molyb_syn"/>
    <property type="match status" value="1"/>
</dbReference>
<dbReference type="Proteomes" id="UP000649799">
    <property type="component" value="Unassembled WGS sequence"/>
</dbReference>
<evidence type="ECO:0000256" key="2">
    <source>
        <dbReference type="ARBA" id="ARBA00005046"/>
    </source>
</evidence>
<evidence type="ECO:0000256" key="5">
    <source>
        <dbReference type="ARBA" id="ARBA00047317"/>
    </source>
</evidence>
<evidence type="ECO:0000256" key="6">
    <source>
        <dbReference type="RuleBase" id="RU365090"/>
    </source>
</evidence>
<dbReference type="SUPFAM" id="SSF63882">
    <property type="entry name" value="MoeA N-terminal region -like"/>
    <property type="match status" value="1"/>
</dbReference>
<dbReference type="InterPro" id="IPR001453">
    <property type="entry name" value="MoaB/Mog_dom"/>
</dbReference>
<dbReference type="SMART" id="SM00852">
    <property type="entry name" value="MoCF_biosynth"/>
    <property type="match status" value="1"/>
</dbReference>
<dbReference type="InterPro" id="IPR036135">
    <property type="entry name" value="MoeA_linker/N_sf"/>
</dbReference>
<evidence type="ECO:0000256" key="4">
    <source>
        <dbReference type="ARBA" id="ARBA00023150"/>
    </source>
</evidence>
<dbReference type="Pfam" id="PF03454">
    <property type="entry name" value="MoeA_C"/>
    <property type="match status" value="1"/>
</dbReference>
<comment type="function">
    <text evidence="1 6">Catalyzes the insertion of molybdate into adenylated molybdopterin with the concomitant release of AMP.</text>
</comment>
<dbReference type="SUPFAM" id="SSF63867">
    <property type="entry name" value="MoeA C-terminal domain-like"/>
    <property type="match status" value="1"/>
</dbReference>
<sequence length="399" mass="43708">MNSVAEALQKVLENELPVRTETVPLMNSLNRILAEDIKADRDAPPFHRVTMDGIAIHSTQLLKKALFPIEGIQAAGDAQGRLLDPENCLEVMTGAILPENTNCVIPYEQVKIIDNVANLLHSDFTENQNVHLKGTDAGKGDVLLKKGIFIQAGTIGVMATVGVSNVKVVKPPTITICSTGNELVDITDNPLPHQIRKSNVYMLQAALKSLGIEAQTLHIDDDKKLLKAALEKLLHKNDILLFSGAVSKGKYDFLPEVLEDLGVKKLVHGVAQKPGKPFLFGRRKNTFVFGFPGNPASTLICFHLYFKAWLLTHLGKQRNSLFATLTEDVSFKRPVTYHLLVKVVAEKEKILAVPVSNSGSGDLVHLAAADGFISLPAHLETFQTGTSYPLTFLTQPWFN</sequence>
<dbReference type="EC" id="2.10.1.1" evidence="6"/>
<dbReference type="InterPro" id="IPR036425">
    <property type="entry name" value="MoaB/Mog-like_dom_sf"/>
</dbReference>
<dbReference type="InterPro" id="IPR036688">
    <property type="entry name" value="MoeA_C_domain_IV_sf"/>
</dbReference>